<name>A0A815VUY4_9BILA</name>
<dbReference type="Proteomes" id="UP000663829">
    <property type="component" value="Unassembled WGS sequence"/>
</dbReference>
<evidence type="ECO:0000313" key="8">
    <source>
        <dbReference type="Proteomes" id="UP000663829"/>
    </source>
</evidence>
<sequence>MCSGVLFQMLKIMKKVYKNPVVTEILPIDKYPFYKGEDYHQDYYNQNPTQGYCSSIVKSKVDKFVKKYQDLLKNNVQNQ</sequence>
<dbReference type="AlphaFoldDB" id="A0A815VUY4"/>
<dbReference type="InterPro" id="IPR002569">
    <property type="entry name" value="Met_Sox_Rdtase_MsrA_dom"/>
</dbReference>
<evidence type="ECO:0000259" key="5">
    <source>
        <dbReference type="Pfam" id="PF01625"/>
    </source>
</evidence>
<organism evidence="6 8">
    <name type="scientific">Didymodactylos carnosus</name>
    <dbReference type="NCBI Taxonomy" id="1234261"/>
    <lineage>
        <taxon>Eukaryota</taxon>
        <taxon>Metazoa</taxon>
        <taxon>Spiralia</taxon>
        <taxon>Gnathifera</taxon>
        <taxon>Rotifera</taxon>
        <taxon>Eurotatoria</taxon>
        <taxon>Bdelloidea</taxon>
        <taxon>Philodinida</taxon>
        <taxon>Philodinidae</taxon>
        <taxon>Didymodactylos</taxon>
    </lineage>
</organism>
<reference evidence="6" key="1">
    <citation type="submission" date="2021-02" db="EMBL/GenBank/DDBJ databases">
        <authorList>
            <person name="Nowell W R."/>
        </authorList>
    </citation>
    <scope>NUCLEOTIDE SEQUENCE</scope>
</reference>
<evidence type="ECO:0000256" key="3">
    <source>
        <dbReference type="ARBA" id="ARBA00023002"/>
    </source>
</evidence>
<keyword evidence="3" id="KW-0560">Oxidoreductase</keyword>
<dbReference type="SUPFAM" id="SSF55068">
    <property type="entry name" value="Peptide methionine sulfoxide reductase"/>
    <property type="match status" value="1"/>
</dbReference>
<dbReference type="EMBL" id="CAJNOQ010025725">
    <property type="protein sequence ID" value="CAF1539811.1"/>
    <property type="molecule type" value="Genomic_DNA"/>
</dbReference>
<keyword evidence="8" id="KW-1185">Reference proteome</keyword>
<evidence type="ECO:0000313" key="7">
    <source>
        <dbReference type="EMBL" id="CAF4400056.1"/>
    </source>
</evidence>
<dbReference type="EC" id="1.8.4.11" evidence="2"/>
<gene>
    <name evidence="6" type="ORF">GPM918_LOCUS38562</name>
    <name evidence="7" type="ORF">SRO942_LOCUS39394</name>
</gene>
<comment type="caution">
    <text evidence="6">The sequence shown here is derived from an EMBL/GenBank/DDBJ whole genome shotgun (WGS) entry which is preliminary data.</text>
</comment>
<dbReference type="Gene3D" id="3.30.1060.10">
    <property type="entry name" value="Peptide methionine sulphoxide reductase MsrA"/>
    <property type="match status" value="1"/>
</dbReference>
<dbReference type="EMBL" id="CAJOBC010091357">
    <property type="protein sequence ID" value="CAF4400056.1"/>
    <property type="molecule type" value="Genomic_DNA"/>
</dbReference>
<accession>A0A815VUY4</accession>
<evidence type="ECO:0000313" key="6">
    <source>
        <dbReference type="EMBL" id="CAF1539811.1"/>
    </source>
</evidence>
<feature type="domain" description="Peptide methionine sulphoxide reductase MsrA" evidence="5">
    <location>
        <begin position="14"/>
        <end position="53"/>
    </location>
</feature>
<evidence type="ECO:0000256" key="4">
    <source>
        <dbReference type="ARBA" id="ARBA00030643"/>
    </source>
</evidence>
<dbReference type="PANTHER" id="PTHR43774:SF1">
    <property type="entry name" value="PEPTIDE METHIONINE SULFOXIDE REDUCTASE MSRA 2"/>
    <property type="match status" value="1"/>
</dbReference>
<comment type="similarity">
    <text evidence="1">Belongs to the MsrA Met sulfoxide reductase family.</text>
</comment>
<dbReference type="GO" id="GO:0008113">
    <property type="term" value="F:peptide-methionine (S)-S-oxide reductase activity"/>
    <property type="evidence" value="ECO:0007669"/>
    <property type="project" value="UniProtKB-EC"/>
</dbReference>
<dbReference type="InterPro" id="IPR036509">
    <property type="entry name" value="Met_Sox_Rdtase_MsrA_sf"/>
</dbReference>
<evidence type="ECO:0000256" key="1">
    <source>
        <dbReference type="ARBA" id="ARBA00005591"/>
    </source>
</evidence>
<dbReference type="PANTHER" id="PTHR43774">
    <property type="entry name" value="PEPTIDE METHIONINE SULFOXIDE REDUCTASE"/>
    <property type="match status" value="1"/>
</dbReference>
<dbReference type="Proteomes" id="UP000681722">
    <property type="component" value="Unassembled WGS sequence"/>
</dbReference>
<dbReference type="Pfam" id="PF01625">
    <property type="entry name" value="PMSR"/>
    <property type="match status" value="1"/>
</dbReference>
<protein>
    <recommendedName>
        <fullName evidence="2">peptide-methionine (S)-S-oxide reductase</fullName>
        <ecNumber evidence="2">1.8.4.11</ecNumber>
    </recommendedName>
    <alternativeName>
        <fullName evidence="4">Peptide-methionine (S)-S-oxide reductase</fullName>
    </alternativeName>
</protein>
<proteinExistence type="inferred from homology"/>
<evidence type="ECO:0000256" key="2">
    <source>
        <dbReference type="ARBA" id="ARBA00012502"/>
    </source>
</evidence>